<protein>
    <submittedName>
        <fullName evidence="1">Phage tail protein X</fullName>
    </submittedName>
</protein>
<reference evidence="1 2" key="1">
    <citation type="submission" date="2018-11" db="EMBL/GenBank/DDBJ databases">
        <title>Genomic Encyclopedia of Type Strains, Phase IV (KMG-IV): sequencing the most valuable type-strain genomes for metagenomic binning, comparative biology and taxonomic classification.</title>
        <authorList>
            <person name="Goeker M."/>
        </authorList>
    </citation>
    <scope>NUCLEOTIDE SEQUENCE [LARGE SCALE GENOMIC DNA]</scope>
    <source>
        <strain evidence="1 2">DSM 101684</strain>
    </source>
</reference>
<evidence type="ECO:0000313" key="1">
    <source>
        <dbReference type="EMBL" id="RPE72550.1"/>
    </source>
</evidence>
<dbReference type="OrthoDB" id="8759063at2"/>
<dbReference type="InterPro" id="IPR018392">
    <property type="entry name" value="LysM"/>
</dbReference>
<name>A0A3N4VF98_9BURK</name>
<proteinExistence type="predicted"/>
<dbReference type="CDD" id="cd00118">
    <property type="entry name" value="LysM"/>
    <property type="match status" value="1"/>
</dbReference>
<accession>A0A3N4VF98</accession>
<gene>
    <name evidence="1" type="ORF">EDC62_0241</name>
</gene>
<dbReference type="Gene3D" id="3.10.350.10">
    <property type="entry name" value="LysM domain"/>
    <property type="match status" value="1"/>
</dbReference>
<evidence type="ECO:0000313" key="2">
    <source>
        <dbReference type="Proteomes" id="UP000272193"/>
    </source>
</evidence>
<comment type="caution">
    <text evidence="1">The sequence shown here is derived from an EMBL/GenBank/DDBJ whole genome shotgun (WGS) entry which is preliminary data.</text>
</comment>
<dbReference type="InterPro" id="IPR036779">
    <property type="entry name" value="LysM_dom_sf"/>
</dbReference>
<organism evidence="1 2">
    <name type="scientific">Tibeticola sediminis</name>
    <dbReference type="NCBI Taxonomy" id="1917811"/>
    <lineage>
        <taxon>Bacteria</taxon>
        <taxon>Pseudomonadati</taxon>
        <taxon>Pseudomonadota</taxon>
        <taxon>Betaproteobacteria</taxon>
        <taxon>Burkholderiales</taxon>
        <taxon>Comamonadaceae</taxon>
        <taxon>Tibeticola</taxon>
    </lineage>
</organism>
<dbReference type="EMBL" id="RKQL01000001">
    <property type="protein sequence ID" value="RPE72550.1"/>
    <property type="molecule type" value="Genomic_DNA"/>
</dbReference>
<keyword evidence="2" id="KW-1185">Reference proteome</keyword>
<dbReference type="Proteomes" id="UP000272193">
    <property type="component" value="Unassembled WGS sequence"/>
</dbReference>
<dbReference type="Pfam" id="PF05489">
    <property type="entry name" value="Phage_tail_X"/>
    <property type="match status" value="1"/>
</dbReference>
<dbReference type="AlphaFoldDB" id="A0A3N4VF98"/>
<dbReference type="RefSeq" id="WP_124219551.1">
    <property type="nucleotide sequence ID" value="NZ_RKQL01000001.1"/>
</dbReference>
<sequence>MSATYTTREGDRLDLICWRWYGTLAGTVERVLDANPGLAARDPARLPAGLIVVMPSLPRRAPEPRAF</sequence>
<dbReference type="InterPro" id="IPR008861">
    <property type="entry name" value="GpX-like"/>
</dbReference>